<evidence type="ECO:0000256" key="4">
    <source>
        <dbReference type="ARBA" id="ARBA00029766"/>
    </source>
</evidence>
<protein>
    <recommendedName>
        <fullName evidence="2">2-amino-4-hydroxy-6-hydroxymethyldihydropteridine pyrophosphokinase</fullName>
    </recommendedName>
    <alternativeName>
        <fullName evidence="4">6-hydroxymethyl-7,8-dihydropterin pyrophosphokinase</fullName>
    </alternativeName>
    <alternativeName>
        <fullName evidence="5">7,8-dihydro-6-hydroxymethylpterin-pyrophosphokinase</fullName>
    </alternativeName>
</protein>
<evidence type="ECO:0000313" key="7">
    <source>
        <dbReference type="EMBL" id="MFC4202471.1"/>
    </source>
</evidence>
<dbReference type="NCBIfam" id="TIGR01498">
    <property type="entry name" value="folK"/>
    <property type="match status" value="1"/>
</dbReference>
<organism evidence="7 8">
    <name type="scientific">Candidimonas humi</name>
    <dbReference type="NCBI Taxonomy" id="683355"/>
    <lineage>
        <taxon>Bacteria</taxon>
        <taxon>Pseudomonadati</taxon>
        <taxon>Pseudomonadota</taxon>
        <taxon>Betaproteobacteria</taxon>
        <taxon>Burkholderiales</taxon>
        <taxon>Alcaligenaceae</taxon>
        <taxon>Candidimonas</taxon>
    </lineage>
</organism>
<dbReference type="PANTHER" id="PTHR43071:SF1">
    <property type="entry name" value="2-AMINO-4-HYDROXY-6-HYDROXYMETHYLDIHYDROPTERIDINE PYROPHOSPHOKINASE"/>
    <property type="match status" value="1"/>
</dbReference>
<evidence type="ECO:0000256" key="5">
    <source>
        <dbReference type="ARBA" id="ARBA00033413"/>
    </source>
</evidence>
<comment type="similarity">
    <text evidence="1">Belongs to the HPPK family.</text>
</comment>
<dbReference type="PANTHER" id="PTHR43071">
    <property type="entry name" value="2-AMINO-4-HYDROXY-6-HYDROXYMETHYLDIHYDROPTERIDINE PYROPHOSPHOKINASE"/>
    <property type="match status" value="1"/>
</dbReference>
<feature type="domain" description="7,8-dihydro-6-hydroxymethylpterin-pyrophosphokinase" evidence="6">
    <location>
        <begin position="87"/>
        <end position="98"/>
    </location>
</feature>
<dbReference type="EMBL" id="JBHSBV010000005">
    <property type="protein sequence ID" value="MFC4202471.1"/>
    <property type="molecule type" value="Genomic_DNA"/>
</dbReference>
<keyword evidence="8" id="KW-1185">Reference proteome</keyword>
<dbReference type="GO" id="GO:0003848">
    <property type="term" value="F:2-amino-4-hydroxy-6-hydroxymethyldihydropteridine diphosphokinase activity"/>
    <property type="evidence" value="ECO:0007669"/>
    <property type="project" value="UniProtKB-EC"/>
</dbReference>
<dbReference type="Proteomes" id="UP001595848">
    <property type="component" value="Unassembled WGS sequence"/>
</dbReference>
<comment type="caution">
    <text evidence="7">The sequence shown here is derived from an EMBL/GenBank/DDBJ whole genome shotgun (WGS) entry which is preliminary data.</text>
</comment>
<sequence length="157" mass="17187">MTPAYVGLGANLGDAGATLRRAAADIARIPGVDGLRLSPFYRSAPVDSGGPDYVNAVAALRTALPARELLRELQRIELQYGRTRPYRNAPRTLDLDLLLYGNERIEEPDLVVPHPRMHERAFVLAPLADLEPGLRLAQGSLPELLRQCAGQAIERLD</sequence>
<gene>
    <name evidence="7" type="primary">folK</name>
    <name evidence="7" type="ORF">ACFOY1_16060</name>
</gene>
<proteinExistence type="inferred from homology"/>
<dbReference type="PROSITE" id="PS00794">
    <property type="entry name" value="HPPK"/>
    <property type="match status" value="1"/>
</dbReference>
<dbReference type="RefSeq" id="WP_217965935.1">
    <property type="nucleotide sequence ID" value="NZ_JAHTBN010000009.1"/>
</dbReference>
<comment type="function">
    <text evidence="3">Catalyzes the transfer of pyrophosphate from adenosine triphosphate (ATP) to 6-hydroxymethyl-7,8-dihydropterin, an enzymatic step in folate biosynthesis pathway.</text>
</comment>
<evidence type="ECO:0000256" key="1">
    <source>
        <dbReference type="ARBA" id="ARBA00005810"/>
    </source>
</evidence>
<evidence type="ECO:0000313" key="8">
    <source>
        <dbReference type="Proteomes" id="UP001595848"/>
    </source>
</evidence>
<evidence type="ECO:0000259" key="6">
    <source>
        <dbReference type="PROSITE" id="PS00794"/>
    </source>
</evidence>
<accession>A0ABV8P2X3</accession>
<name>A0ABV8P2X3_9BURK</name>
<reference evidence="8" key="1">
    <citation type="journal article" date="2019" name="Int. J. Syst. Evol. Microbiol.">
        <title>The Global Catalogue of Microorganisms (GCM) 10K type strain sequencing project: providing services to taxonomists for standard genome sequencing and annotation.</title>
        <authorList>
            <consortium name="The Broad Institute Genomics Platform"/>
            <consortium name="The Broad Institute Genome Sequencing Center for Infectious Disease"/>
            <person name="Wu L."/>
            <person name="Ma J."/>
        </authorList>
    </citation>
    <scope>NUCLEOTIDE SEQUENCE [LARGE SCALE GENOMIC DNA]</scope>
    <source>
        <strain evidence="8">LMG 24813</strain>
    </source>
</reference>
<evidence type="ECO:0000256" key="2">
    <source>
        <dbReference type="ARBA" id="ARBA00016218"/>
    </source>
</evidence>
<evidence type="ECO:0000256" key="3">
    <source>
        <dbReference type="ARBA" id="ARBA00029409"/>
    </source>
</evidence>
<dbReference type="Pfam" id="PF01288">
    <property type="entry name" value="HPPK"/>
    <property type="match status" value="1"/>
</dbReference>
<dbReference type="CDD" id="cd00483">
    <property type="entry name" value="HPPK"/>
    <property type="match status" value="1"/>
</dbReference>
<keyword evidence="7" id="KW-0808">Transferase</keyword>
<dbReference type="InterPro" id="IPR000550">
    <property type="entry name" value="Hppk"/>
</dbReference>